<protein>
    <submittedName>
        <fullName evidence="6">Murein hydrolase (TIGR00659 family)</fullName>
    </submittedName>
</protein>
<sequence length="226" mass="23961">MTAGFISFIATVAIYYLSKKIYQKKTWVILSPLLIAPVILVALLSITHTTYKSYSSGGQWLTEILQPATVAFAVPLYKYRHILKKQMAVIALSMTAGVTIAFISSDFIARLTHVSPNVILSMLPRSVTTPIAMAVSINIGGIPAMTAAFVIMTGITGIIIGPLLIKWLPINDKLSKGLLLGMGAHGAGTSKALEIGKEEGAAASLAMVIAAVFTLALAPVLMTFLT</sequence>
<dbReference type="PANTHER" id="PTHR30249">
    <property type="entry name" value="PUTATIVE SEROTONIN TRANSPORTER"/>
    <property type="match status" value="1"/>
</dbReference>
<feature type="transmembrane region" description="Helical" evidence="5">
    <location>
        <begin position="89"/>
        <end position="111"/>
    </location>
</feature>
<feature type="transmembrane region" description="Helical" evidence="5">
    <location>
        <begin position="27"/>
        <end position="46"/>
    </location>
</feature>
<dbReference type="Pfam" id="PF04172">
    <property type="entry name" value="LrgB"/>
    <property type="match status" value="1"/>
</dbReference>
<proteinExistence type="predicted"/>
<keyword evidence="3 5" id="KW-1133">Transmembrane helix</keyword>
<keyword evidence="4 5" id="KW-0472">Membrane</keyword>
<dbReference type="Proteomes" id="UP000808914">
    <property type="component" value="Unassembled WGS sequence"/>
</dbReference>
<dbReference type="GO" id="GO:0016787">
    <property type="term" value="F:hydrolase activity"/>
    <property type="evidence" value="ECO:0007669"/>
    <property type="project" value="UniProtKB-KW"/>
</dbReference>
<gene>
    <name evidence="6" type="ORF">JOD45_001933</name>
</gene>
<evidence type="ECO:0000313" key="7">
    <source>
        <dbReference type="Proteomes" id="UP000808914"/>
    </source>
</evidence>
<evidence type="ECO:0000313" key="6">
    <source>
        <dbReference type="EMBL" id="MBM7645714.1"/>
    </source>
</evidence>
<evidence type="ECO:0000256" key="5">
    <source>
        <dbReference type="SAM" id="Phobius"/>
    </source>
</evidence>
<accession>A0ABS2Q099</accession>
<evidence type="ECO:0000256" key="1">
    <source>
        <dbReference type="ARBA" id="ARBA00004141"/>
    </source>
</evidence>
<evidence type="ECO:0000256" key="2">
    <source>
        <dbReference type="ARBA" id="ARBA00022692"/>
    </source>
</evidence>
<comment type="caution">
    <text evidence="6">The sequence shown here is derived from an EMBL/GenBank/DDBJ whole genome shotgun (WGS) entry which is preliminary data.</text>
</comment>
<evidence type="ECO:0000256" key="3">
    <source>
        <dbReference type="ARBA" id="ARBA00022989"/>
    </source>
</evidence>
<feature type="transmembrane region" description="Helical" evidence="5">
    <location>
        <begin position="201"/>
        <end position="225"/>
    </location>
</feature>
<dbReference type="InterPro" id="IPR007300">
    <property type="entry name" value="CidB/LrgB"/>
</dbReference>
<name>A0ABS2Q099_9BACL</name>
<keyword evidence="2 5" id="KW-0812">Transmembrane</keyword>
<dbReference type="EMBL" id="JAFBER010000011">
    <property type="protein sequence ID" value="MBM7645714.1"/>
    <property type="molecule type" value="Genomic_DNA"/>
</dbReference>
<reference evidence="6 7" key="1">
    <citation type="submission" date="2021-01" db="EMBL/GenBank/DDBJ databases">
        <title>Genomic Encyclopedia of Type Strains, Phase IV (KMG-IV): sequencing the most valuable type-strain genomes for metagenomic binning, comparative biology and taxonomic classification.</title>
        <authorList>
            <person name="Goeker M."/>
        </authorList>
    </citation>
    <scope>NUCLEOTIDE SEQUENCE [LARGE SCALE GENOMIC DNA]</scope>
    <source>
        <strain evidence="6 7">DSM 28236</strain>
    </source>
</reference>
<evidence type="ECO:0000256" key="4">
    <source>
        <dbReference type="ARBA" id="ARBA00023136"/>
    </source>
</evidence>
<comment type="subcellular location">
    <subcellularLocation>
        <location evidence="1">Membrane</location>
        <topology evidence="1">Multi-pass membrane protein</topology>
    </subcellularLocation>
</comment>
<keyword evidence="6" id="KW-0378">Hydrolase</keyword>
<dbReference type="PANTHER" id="PTHR30249:SF3">
    <property type="entry name" value="MUREIN HYDROLASE EXPORT REGULATOR"/>
    <property type="match status" value="1"/>
</dbReference>
<feature type="transmembrane region" description="Helical" evidence="5">
    <location>
        <begin position="131"/>
        <end position="164"/>
    </location>
</feature>
<keyword evidence="7" id="KW-1185">Reference proteome</keyword>
<organism evidence="6 7">
    <name type="scientific">Scopulibacillus daqui</name>
    <dbReference type="NCBI Taxonomy" id="1469162"/>
    <lineage>
        <taxon>Bacteria</taxon>
        <taxon>Bacillati</taxon>
        <taxon>Bacillota</taxon>
        <taxon>Bacilli</taxon>
        <taxon>Bacillales</taxon>
        <taxon>Sporolactobacillaceae</taxon>
        <taxon>Scopulibacillus</taxon>
    </lineage>
</organism>
<dbReference type="RefSeq" id="WP_205003634.1">
    <property type="nucleotide sequence ID" value="NZ_JAFBER010000011.1"/>
</dbReference>